<proteinExistence type="predicted"/>
<sequence length="310" mass="33300">MMATAHAGLYHHNSGTPPAVCPHGSKGYNLRCMMPWYHFGESFHMQAWIDTEGRWQLQNRHEHRSWGDSEALVRCERESDICLNKGETLRVLSGGKVLSLFCGLGADDWSAVFTVRVTTRGILTVDEKGDEVQPLKTVLARYCYYQHSASAGAGSGLGLGRGKVMDSASSVIRGRESLRKAGMHSPKMTSSDSSVTTGSDPSVTTANDPSITTKSNPFVTINSEPLMTATTNGAMRMKSAVVLASNSSPGMGLTSNRLSSKKASSGLCRKIGNSDAAVVHVKTRPKILHPLGLANVGRPHVLNSQQLNSC</sequence>
<evidence type="ECO:0000256" key="1">
    <source>
        <dbReference type="SAM" id="MobiDB-lite"/>
    </source>
</evidence>
<protein>
    <submittedName>
        <fullName evidence="2">Uncharacterized protein</fullName>
    </submittedName>
</protein>
<reference evidence="2 3" key="1">
    <citation type="journal article" date="2020" name="G3 (Bethesda)">
        <title>Genetic Underpinnings of Host Manipulation by Ophiocordyceps as Revealed by Comparative Transcriptomics.</title>
        <authorList>
            <person name="Will I."/>
            <person name="Das B."/>
            <person name="Trinh T."/>
            <person name="Brachmann A."/>
            <person name="Ohm R.A."/>
            <person name="de Bekker C."/>
        </authorList>
    </citation>
    <scope>NUCLEOTIDE SEQUENCE [LARGE SCALE GENOMIC DNA]</scope>
    <source>
        <strain evidence="2 3">EC05</strain>
    </source>
</reference>
<feature type="region of interest" description="Disordered" evidence="1">
    <location>
        <begin position="177"/>
        <end position="217"/>
    </location>
</feature>
<organism evidence="2 3">
    <name type="scientific">Ophiocordyceps camponoti-floridani</name>
    <dbReference type="NCBI Taxonomy" id="2030778"/>
    <lineage>
        <taxon>Eukaryota</taxon>
        <taxon>Fungi</taxon>
        <taxon>Dikarya</taxon>
        <taxon>Ascomycota</taxon>
        <taxon>Pezizomycotina</taxon>
        <taxon>Sordariomycetes</taxon>
        <taxon>Hypocreomycetidae</taxon>
        <taxon>Hypocreales</taxon>
        <taxon>Ophiocordycipitaceae</taxon>
        <taxon>Ophiocordyceps</taxon>
    </lineage>
</organism>
<dbReference type="AlphaFoldDB" id="A0A8H4Q9B3"/>
<dbReference type="EMBL" id="JAACLJ010000002">
    <property type="protein sequence ID" value="KAF4591366.1"/>
    <property type="molecule type" value="Genomic_DNA"/>
</dbReference>
<comment type="caution">
    <text evidence="2">The sequence shown here is derived from an EMBL/GenBank/DDBJ whole genome shotgun (WGS) entry which is preliminary data.</text>
</comment>
<keyword evidence="3" id="KW-1185">Reference proteome</keyword>
<evidence type="ECO:0000313" key="3">
    <source>
        <dbReference type="Proteomes" id="UP000562929"/>
    </source>
</evidence>
<name>A0A8H4Q9B3_9HYPO</name>
<feature type="compositionally biased region" description="Low complexity" evidence="1">
    <location>
        <begin position="189"/>
        <end position="205"/>
    </location>
</feature>
<accession>A0A8H4Q9B3</accession>
<gene>
    <name evidence="2" type="ORF">GQ602_001665</name>
</gene>
<evidence type="ECO:0000313" key="2">
    <source>
        <dbReference type="EMBL" id="KAF4591366.1"/>
    </source>
</evidence>
<dbReference type="OrthoDB" id="10405496at2759"/>
<feature type="compositionally biased region" description="Polar residues" evidence="1">
    <location>
        <begin position="206"/>
        <end position="217"/>
    </location>
</feature>
<dbReference type="Proteomes" id="UP000562929">
    <property type="component" value="Unassembled WGS sequence"/>
</dbReference>